<sequence length="52" mass="5517">MNTIIALLVLAAAISALVSYARHDRFAGPASASHPVDELGPIEERLHLVPRG</sequence>
<dbReference type="RefSeq" id="WP_254182744.1">
    <property type="nucleotide sequence ID" value="NZ_JANARS010000008.1"/>
</dbReference>
<protein>
    <submittedName>
        <fullName evidence="1">Uncharacterized protein</fullName>
    </submittedName>
</protein>
<organism evidence="1 2">
    <name type="scientific">Nocardioides pinisoli</name>
    <dbReference type="NCBI Taxonomy" id="2950279"/>
    <lineage>
        <taxon>Bacteria</taxon>
        <taxon>Bacillati</taxon>
        <taxon>Actinomycetota</taxon>
        <taxon>Actinomycetes</taxon>
        <taxon>Propionibacteriales</taxon>
        <taxon>Nocardioidaceae</taxon>
        <taxon>Nocardioides</taxon>
    </lineage>
</organism>
<dbReference type="EMBL" id="JANARS010000008">
    <property type="protein sequence ID" value="MCP3423571.1"/>
    <property type="molecule type" value="Genomic_DNA"/>
</dbReference>
<evidence type="ECO:0000313" key="2">
    <source>
        <dbReference type="Proteomes" id="UP001204524"/>
    </source>
</evidence>
<reference evidence="1 2" key="1">
    <citation type="submission" date="2022-06" db="EMBL/GenBank/DDBJ databases">
        <authorList>
            <person name="So Y."/>
        </authorList>
    </citation>
    <scope>NUCLEOTIDE SEQUENCE [LARGE SCALE GENOMIC DNA]</scope>
    <source>
        <strain evidence="1 2">STR3</strain>
    </source>
</reference>
<dbReference type="Proteomes" id="UP001204524">
    <property type="component" value="Unassembled WGS sequence"/>
</dbReference>
<name>A0ABT1L0K8_9ACTN</name>
<comment type="caution">
    <text evidence="1">The sequence shown here is derived from an EMBL/GenBank/DDBJ whole genome shotgun (WGS) entry which is preliminary data.</text>
</comment>
<evidence type="ECO:0000313" key="1">
    <source>
        <dbReference type="EMBL" id="MCP3423571.1"/>
    </source>
</evidence>
<keyword evidence="2" id="KW-1185">Reference proteome</keyword>
<proteinExistence type="predicted"/>
<accession>A0ABT1L0K8</accession>
<gene>
    <name evidence="1" type="ORF">NCI01_17345</name>
</gene>